<gene>
    <name evidence="1" type="ORF">HPB48_000175</name>
</gene>
<dbReference type="EMBL" id="JABSTR010000004">
    <property type="protein sequence ID" value="KAH9367033.1"/>
    <property type="molecule type" value="Genomic_DNA"/>
</dbReference>
<comment type="caution">
    <text evidence="1">The sequence shown here is derived from an EMBL/GenBank/DDBJ whole genome shotgun (WGS) entry which is preliminary data.</text>
</comment>
<evidence type="ECO:0008006" key="3">
    <source>
        <dbReference type="Google" id="ProtNLM"/>
    </source>
</evidence>
<name>A0A9J6FXE6_HAELO</name>
<sequence length="845" mass="95071">MAHVKEEADHHHYHSTTAPLRFKEDCLRPARKKFLIIIIIRAQRPQNVVPGCALRANVCLHVKRVLCVEARTLYHEPRAHVAFGVRPGHKDKVACVFRFCTFTVCAVLTQMASYYDTSDTDSSDTWNTDLSDQYLFTTDTWEGQLNFSRGCTGPEQRCWLCTELTPWNQEMHRLGFELVERRPGKLCLRSVKHRYGGDIDWDWPTNVGKASFLVSWLLQYHPCIDELKLGYSVYLGFRMKALPFPISLRPTAGSDCRRTLRGLELQQTASACFETIAGASRACFELVDLDAVGGLERLKLTYAYVNPKFAAELAKLLRRNASSIKRFEIKDMMVPRQVNHALRYLFSCEALTVSSFGYGRGSLRSVSSVARLLHSSTELKELSIGPIASRRQIDAIAKELENNTSLAKLGVQIGAQRCSPEPVFTALQRNTTLRELRVTGCRINGECGQSLALLVRKNTGLRLLFIGDAEVSELCLVQLAAALKVNTTLETLHLMSEMLPLNGIAELCKALCINKTLKELRFTDFECPQEFRATLARQLAQDECYNRLHLTWTEADLPGVTAALTSPLAVIEEFRLPYICRFSTTGLRPLFDALASSKCVRILGVCIKEDPGEKGRALCEMLKVNRSIKFLFLAIDHDGYKFVEDVSHALTVNASITKIVLSIGHIRNSRTATALSYILVRNKTAAKFFLHSPKTVYSEFVEEVSWALQQNKTIVKFGSARNCFDEEESFPFFEAVRRNRGALNRAVDFVVSPSLDRQCVEGFELFSGRPCLLKHLKKVTGKTEPEAKLAVAAAEYYRRDNYLLIAGIVRHSVKCHPAEGTQVDALNKDCWQAIARHLKVTDVIP</sequence>
<keyword evidence="2" id="KW-1185">Reference proteome</keyword>
<dbReference type="OrthoDB" id="6508308at2759"/>
<protein>
    <recommendedName>
        <fullName evidence="3">Ran gtpase-activating protein</fullName>
    </recommendedName>
</protein>
<proteinExistence type="predicted"/>
<accession>A0A9J6FXE6</accession>
<organism evidence="1 2">
    <name type="scientific">Haemaphysalis longicornis</name>
    <name type="common">Bush tick</name>
    <dbReference type="NCBI Taxonomy" id="44386"/>
    <lineage>
        <taxon>Eukaryota</taxon>
        <taxon>Metazoa</taxon>
        <taxon>Ecdysozoa</taxon>
        <taxon>Arthropoda</taxon>
        <taxon>Chelicerata</taxon>
        <taxon>Arachnida</taxon>
        <taxon>Acari</taxon>
        <taxon>Parasitiformes</taxon>
        <taxon>Ixodida</taxon>
        <taxon>Ixodoidea</taxon>
        <taxon>Ixodidae</taxon>
        <taxon>Haemaphysalinae</taxon>
        <taxon>Haemaphysalis</taxon>
    </lineage>
</organism>
<reference evidence="1 2" key="1">
    <citation type="journal article" date="2020" name="Cell">
        <title>Large-Scale Comparative Analyses of Tick Genomes Elucidate Their Genetic Diversity and Vector Capacities.</title>
        <authorList>
            <consortium name="Tick Genome and Microbiome Consortium (TIGMIC)"/>
            <person name="Jia N."/>
            <person name="Wang J."/>
            <person name="Shi W."/>
            <person name="Du L."/>
            <person name="Sun Y."/>
            <person name="Zhan W."/>
            <person name="Jiang J.F."/>
            <person name="Wang Q."/>
            <person name="Zhang B."/>
            <person name="Ji P."/>
            <person name="Bell-Sakyi L."/>
            <person name="Cui X.M."/>
            <person name="Yuan T.T."/>
            <person name="Jiang B.G."/>
            <person name="Yang W.F."/>
            <person name="Lam T.T."/>
            <person name="Chang Q.C."/>
            <person name="Ding S.J."/>
            <person name="Wang X.J."/>
            <person name="Zhu J.G."/>
            <person name="Ruan X.D."/>
            <person name="Zhao L."/>
            <person name="Wei J.T."/>
            <person name="Ye R.Z."/>
            <person name="Que T.C."/>
            <person name="Du C.H."/>
            <person name="Zhou Y.H."/>
            <person name="Cheng J.X."/>
            <person name="Dai P.F."/>
            <person name="Guo W.B."/>
            <person name="Han X.H."/>
            <person name="Huang E.J."/>
            <person name="Li L.F."/>
            <person name="Wei W."/>
            <person name="Gao Y.C."/>
            <person name="Liu J.Z."/>
            <person name="Shao H.Z."/>
            <person name="Wang X."/>
            <person name="Wang C.C."/>
            <person name="Yang T.C."/>
            <person name="Huo Q.B."/>
            <person name="Li W."/>
            <person name="Chen H.Y."/>
            <person name="Chen S.E."/>
            <person name="Zhou L.G."/>
            <person name="Ni X.B."/>
            <person name="Tian J.H."/>
            <person name="Sheng Y."/>
            <person name="Liu T."/>
            <person name="Pan Y.S."/>
            <person name="Xia L.Y."/>
            <person name="Li J."/>
            <person name="Zhao F."/>
            <person name="Cao W.C."/>
        </authorList>
    </citation>
    <scope>NUCLEOTIDE SEQUENCE [LARGE SCALE GENOMIC DNA]</scope>
    <source>
        <strain evidence="1">HaeL-2018</strain>
    </source>
</reference>
<evidence type="ECO:0000313" key="1">
    <source>
        <dbReference type="EMBL" id="KAH9367033.1"/>
    </source>
</evidence>
<evidence type="ECO:0000313" key="2">
    <source>
        <dbReference type="Proteomes" id="UP000821853"/>
    </source>
</evidence>
<dbReference type="VEuPathDB" id="VectorBase:HLOH_061536"/>
<dbReference type="PANTHER" id="PTHR47679:SF2">
    <property type="entry name" value="C-TERMINAL OF ROC (COR) DOMAIN-CONTAINING PROTEIN"/>
    <property type="match status" value="1"/>
</dbReference>
<dbReference type="SUPFAM" id="SSF52047">
    <property type="entry name" value="RNI-like"/>
    <property type="match status" value="2"/>
</dbReference>
<dbReference type="AlphaFoldDB" id="A0A9J6FXE6"/>
<dbReference type="Proteomes" id="UP000821853">
    <property type="component" value="Chromosome 2"/>
</dbReference>
<dbReference type="InterPro" id="IPR032675">
    <property type="entry name" value="LRR_dom_sf"/>
</dbReference>
<dbReference type="Gene3D" id="3.80.10.10">
    <property type="entry name" value="Ribonuclease Inhibitor"/>
    <property type="match status" value="2"/>
</dbReference>
<dbReference type="PANTHER" id="PTHR47679">
    <property type="entry name" value="PROTEIN TORNADO 1"/>
    <property type="match status" value="1"/>
</dbReference>